<dbReference type="InterPro" id="IPR013210">
    <property type="entry name" value="LRR_N_plant-typ"/>
</dbReference>
<accession>A0AAJ6X4F5</accession>
<keyword evidence="6" id="KW-1133">Transmembrane helix</keyword>
<keyword evidence="4" id="KW-0732">Signal</keyword>
<evidence type="ECO:0000313" key="12">
    <source>
        <dbReference type="RefSeq" id="XP_011005368.1"/>
    </source>
</evidence>
<gene>
    <name evidence="12" type="primary">LOC105111642</name>
</gene>
<dbReference type="InterPro" id="IPR046956">
    <property type="entry name" value="RLP23-like"/>
</dbReference>
<evidence type="ECO:0000256" key="4">
    <source>
        <dbReference type="ARBA" id="ARBA00022729"/>
    </source>
</evidence>
<keyword evidence="5" id="KW-0677">Repeat</keyword>
<keyword evidence="9" id="KW-0325">Glycoprotein</keyword>
<evidence type="ECO:0000256" key="6">
    <source>
        <dbReference type="ARBA" id="ARBA00022989"/>
    </source>
</evidence>
<sequence length="538" mass="60108">MQIFISHLSSNTPNILSNPARPANMGFSPLSLSQFLSSILFLFHFHTTISSSNYSSSSHFCAPDQSLSLLQFKESFSISSSASGRCQHPKTESWKEGTDCCLWDGVSCDLKTGHVTALDLSCSMLYGTLHPNSTLFSLHHLQKLDLSDNDFNSSHISSRFGQFSNLTHLNLNYSVFAGQVPSEISHLSKLVSLDLSGDLNDYLSLEPISFDKLVRNLTQLRELDLSSVDMSLVTPNSLMNLSSSLSSLILRSCGLQGEFPSSMRKFKHLQQLDLADNNLTGPIPYDLEQLTELVSLALSGNENDYPSLEPISFDKYVQNLTQLRELYLKWVDMSLVVPNSLMNLSSSLSSLTVYSCGLQGKFPSSVRKFKHLQLLDLRFSNLTGSIPDDLGQLTELVSIDLSFNDYLSVEPSSFDKIIQNLTKLRNLRLGSVNMSLVTPNSLANLSSSLSALGLWECRLKGKFPVLNLSNNLLEGPYPVETSSTRSMQAHLKETWTYVDFQCQKNAIVTRHHHRSRQTFTMEMIQNSLEKDLDGKLWQ</sequence>
<feature type="domain" description="Leucine-rich repeat-containing N-terminal plant-type" evidence="10">
    <location>
        <begin position="63"/>
        <end position="109"/>
    </location>
</feature>
<evidence type="ECO:0000256" key="8">
    <source>
        <dbReference type="ARBA" id="ARBA00023170"/>
    </source>
</evidence>
<keyword evidence="11" id="KW-1185">Reference proteome</keyword>
<keyword evidence="3" id="KW-0812">Transmembrane</keyword>
<evidence type="ECO:0000313" key="11">
    <source>
        <dbReference type="Proteomes" id="UP000694918"/>
    </source>
</evidence>
<evidence type="ECO:0000259" key="10">
    <source>
        <dbReference type="Pfam" id="PF08263"/>
    </source>
</evidence>
<evidence type="ECO:0000256" key="2">
    <source>
        <dbReference type="ARBA" id="ARBA00022614"/>
    </source>
</evidence>
<dbReference type="RefSeq" id="XP_011005368.1">
    <property type="nucleotide sequence ID" value="XM_011007066.1"/>
</dbReference>
<evidence type="ECO:0000256" key="5">
    <source>
        <dbReference type="ARBA" id="ARBA00022737"/>
    </source>
</evidence>
<dbReference type="Gene3D" id="3.80.10.10">
    <property type="entry name" value="Ribonuclease Inhibitor"/>
    <property type="match status" value="3"/>
</dbReference>
<evidence type="ECO:0000256" key="1">
    <source>
        <dbReference type="ARBA" id="ARBA00004479"/>
    </source>
</evidence>
<dbReference type="FunFam" id="3.80.10.10:FF:000041">
    <property type="entry name" value="LRR receptor-like serine/threonine-protein kinase ERECTA"/>
    <property type="match status" value="1"/>
</dbReference>
<dbReference type="AlphaFoldDB" id="A0AAJ6X4F5"/>
<dbReference type="PANTHER" id="PTHR48061">
    <property type="entry name" value="LEUCINE-RICH REPEAT RECEPTOR PROTEIN KINASE EMS1-LIKE-RELATED"/>
    <property type="match status" value="1"/>
</dbReference>
<dbReference type="PANTHER" id="PTHR48061:SF46">
    <property type="entry name" value="LEUCINE-RICH REPEAT-CONTAINING N-TERMINAL PLANT-TYPE DOMAIN-CONTAINING PROTEIN"/>
    <property type="match status" value="1"/>
</dbReference>
<dbReference type="Pfam" id="PF13855">
    <property type="entry name" value="LRR_8"/>
    <property type="match status" value="1"/>
</dbReference>
<proteinExistence type="predicted"/>
<evidence type="ECO:0000256" key="3">
    <source>
        <dbReference type="ARBA" id="ARBA00022692"/>
    </source>
</evidence>
<dbReference type="Pfam" id="PF00560">
    <property type="entry name" value="LRR_1"/>
    <property type="match status" value="2"/>
</dbReference>
<name>A0AAJ6X4F5_POPEU</name>
<protein>
    <submittedName>
        <fullName evidence="12">Receptor-like protein 12 isoform X2</fullName>
    </submittedName>
</protein>
<dbReference type="InterPro" id="IPR032675">
    <property type="entry name" value="LRR_dom_sf"/>
</dbReference>
<dbReference type="GeneID" id="105111642"/>
<keyword evidence="2" id="KW-0433">Leucine-rich repeat</keyword>
<reference evidence="12" key="1">
    <citation type="submission" date="2025-08" db="UniProtKB">
        <authorList>
            <consortium name="RefSeq"/>
        </authorList>
    </citation>
    <scope>IDENTIFICATION</scope>
</reference>
<organism evidence="11 12">
    <name type="scientific">Populus euphratica</name>
    <name type="common">Euphrates poplar</name>
    <dbReference type="NCBI Taxonomy" id="75702"/>
    <lineage>
        <taxon>Eukaryota</taxon>
        <taxon>Viridiplantae</taxon>
        <taxon>Streptophyta</taxon>
        <taxon>Embryophyta</taxon>
        <taxon>Tracheophyta</taxon>
        <taxon>Spermatophyta</taxon>
        <taxon>Magnoliopsida</taxon>
        <taxon>eudicotyledons</taxon>
        <taxon>Gunneridae</taxon>
        <taxon>Pentapetalae</taxon>
        <taxon>rosids</taxon>
        <taxon>fabids</taxon>
        <taxon>Malpighiales</taxon>
        <taxon>Salicaceae</taxon>
        <taxon>Saliceae</taxon>
        <taxon>Populus</taxon>
    </lineage>
</organism>
<dbReference type="SUPFAM" id="SSF52047">
    <property type="entry name" value="RNI-like"/>
    <property type="match status" value="1"/>
</dbReference>
<evidence type="ECO:0000256" key="9">
    <source>
        <dbReference type="ARBA" id="ARBA00023180"/>
    </source>
</evidence>
<dbReference type="InterPro" id="IPR001611">
    <property type="entry name" value="Leu-rich_rpt"/>
</dbReference>
<evidence type="ECO:0000256" key="7">
    <source>
        <dbReference type="ARBA" id="ARBA00023136"/>
    </source>
</evidence>
<dbReference type="Pfam" id="PF08263">
    <property type="entry name" value="LRRNT_2"/>
    <property type="match status" value="1"/>
</dbReference>
<dbReference type="Proteomes" id="UP000694918">
    <property type="component" value="Unplaced"/>
</dbReference>
<keyword evidence="8" id="KW-0675">Receptor</keyword>
<keyword evidence="7" id="KW-0472">Membrane</keyword>
<comment type="subcellular location">
    <subcellularLocation>
        <location evidence="1">Membrane</location>
        <topology evidence="1">Single-pass type I membrane protein</topology>
    </subcellularLocation>
</comment>
<dbReference type="GO" id="GO:0016020">
    <property type="term" value="C:membrane"/>
    <property type="evidence" value="ECO:0007669"/>
    <property type="project" value="UniProtKB-SubCell"/>
</dbReference>